<dbReference type="PANTHER" id="PTHR37292">
    <property type="entry name" value="VNG6097C"/>
    <property type="match status" value="1"/>
</dbReference>
<dbReference type="EMBL" id="PFQR01000021">
    <property type="protein sequence ID" value="PJC70037.1"/>
    <property type="molecule type" value="Genomic_DNA"/>
</dbReference>
<dbReference type="InterPro" id="IPR004919">
    <property type="entry name" value="GmrSD_N"/>
</dbReference>
<proteinExistence type="predicted"/>
<dbReference type="PANTHER" id="PTHR37292:SF2">
    <property type="entry name" value="DUF262 DOMAIN-CONTAINING PROTEIN"/>
    <property type="match status" value="1"/>
</dbReference>
<accession>A0A2M8G991</accession>
<evidence type="ECO:0000259" key="1">
    <source>
        <dbReference type="Pfam" id="PF03235"/>
    </source>
</evidence>
<name>A0A2M8G991_9BACT</name>
<dbReference type="Proteomes" id="UP000229041">
    <property type="component" value="Unassembled WGS sequence"/>
</dbReference>
<feature type="domain" description="GmrSD restriction endonucleases N-terminal" evidence="1">
    <location>
        <begin position="19"/>
        <end position="215"/>
    </location>
</feature>
<evidence type="ECO:0000313" key="2">
    <source>
        <dbReference type="EMBL" id="PJC70037.1"/>
    </source>
</evidence>
<gene>
    <name evidence="2" type="ORF">CO014_00755</name>
</gene>
<dbReference type="Pfam" id="PF03235">
    <property type="entry name" value="GmrSD_N"/>
    <property type="match status" value="1"/>
</dbReference>
<protein>
    <recommendedName>
        <fullName evidence="1">GmrSD restriction endonucleases N-terminal domain-containing protein</fullName>
    </recommendedName>
</protein>
<comment type="caution">
    <text evidence="2">The sequence shown here is derived from an EMBL/GenBank/DDBJ whole genome shotgun (WGS) entry which is preliminary data.</text>
</comment>
<organism evidence="2 3">
    <name type="scientific">Candidatus Tagabacteria bacterium CG_4_8_14_3_um_filter_41_8</name>
    <dbReference type="NCBI Taxonomy" id="1975018"/>
    <lineage>
        <taxon>Bacteria</taxon>
        <taxon>Candidatus Tagaibacteriota</taxon>
    </lineage>
</organism>
<reference evidence="3" key="1">
    <citation type="submission" date="2017-09" db="EMBL/GenBank/DDBJ databases">
        <title>Depth-based differentiation of microbial function through sediment-hosted aquifers and enrichment of novel symbionts in the deep terrestrial subsurface.</title>
        <authorList>
            <person name="Probst A.J."/>
            <person name="Ladd B."/>
            <person name="Jarett J.K."/>
            <person name="Geller-Mcgrath D.E."/>
            <person name="Sieber C.M.K."/>
            <person name="Emerson J.B."/>
            <person name="Anantharaman K."/>
            <person name="Thomas B.C."/>
            <person name="Malmstrom R."/>
            <person name="Stieglmeier M."/>
            <person name="Klingl A."/>
            <person name="Woyke T."/>
            <person name="Ryan C.M."/>
            <person name="Banfield J.F."/>
        </authorList>
    </citation>
    <scope>NUCLEOTIDE SEQUENCE [LARGE SCALE GENOMIC DNA]</scope>
</reference>
<sequence>MPNYSVNQYPVSSILTWVKDDEIAVPEIQRPFVWSTIQVRDLMDSLYKGYPIGYIITWKNPDVRLRDGSRAMGKKVVIDGQQRITAMRAAILGMPVVNKDYAEEKIYIAFHPIKEEFATLTPAIERDSSWIPDISTIISRETGLFEEVNKYCEANPGVDKSLIEKNIEKLRAIRNSPIGYIELDAGLDIDAVTDIFIRVNSQGTVLSQADFAMSKIASYGEFGVNLRKLIDYFCHLAIEPQFYDRISQNDREFSEGKYLNKISWLKNETGDLYDPSYADVIRVSFTKEFERGKLSDLVSLLAGRNFETKTFEQSIQEDTFKRLEKSLLEFINETNFKRFIMIMKSAGFITSDLITSQNTLNFAYILYLKLKEKRYAPGEIENFVRKWFVMSLLTGRYSGSPESVMDNDIKGIANNGVEKELKIIEDSELSSVFWNIGLVNELEKASLSNPFINVFFAAQIKDNDEGFLSRDITVNSLIQHRGDVHHIFPKDYLKSNGLRRGDYNQIANLCYAQSEINIKVAKKAPKDYFRETKEQCQGGKLKYGNIDNLDALKMNMKKHCIPETVFDMDFDNYFDFLEERRRLMAKKIEKYYKSL</sequence>
<dbReference type="AlphaFoldDB" id="A0A2M8G991"/>
<evidence type="ECO:0000313" key="3">
    <source>
        <dbReference type="Proteomes" id="UP000229041"/>
    </source>
</evidence>